<keyword evidence="2" id="KW-0963">Cytoplasm</keyword>
<dbReference type="GO" id="GO:0005737">
    <property type="term" value="C:cytoplasm"/>
    <property type="evidence" value="ECO:0007669"/>
    <property type="project" value="UniProtKB-SubCell"/>
</dbReference>
<dbReference type="STRING" id="1058.SAMN05421783_103292"/>
<dbReference type="PANTHER" id="PTHR46268">
    <property type="entry name" value="STRESS RESPONSE PROTEIN NHAX"/>
    <property type="match status" value="1"/>
</dbReference>
<dbReference type="InterPro" id="IPR006016">
    <property type="entry name" value="UspA"/>
</dbReference>
<evidence type="ECO:0000256" key="2">
    <source>
        <dbReference type="PIRNR" id="PIRNR006276"/>
    </source>
</evidence>
<dbReference type="EMBL" id="FNNZ01000003">
    <property type="protein sequence ID" value="SDW38796.1"/>
    <property type="molecule type" value="Genomic_DNA"/>
</dbReference>
<gene>
    <name evidence="4" type="ORF">SAMN05421783_103292</name>
</gene>
<proteinExistence type="inferred from homology"/>
<dbReference type="PANTHER" id="PTHR46268:SF15">
    <property type="entry name" value="UNIVERSAL STRESS PROTEIN HP_0031"/>
    <property type="match status" value="1"/>
</dbReference>
<dbReference type="InterPro" id="IPR006015">
    <property type="entry name" value="Universal_stress_UspA"/>
</dbReference>
<protein>
    <recommendedName>
        <fullName evidence="2">Universal stress protein</fullName>
    </recommendedName>
</protein>
<comment type="similarity">
    <text evidence="1 2">Belongs to the universal stress protein A family.</text>
</comment>
<name>A0A1H2T4B3_THIRO</name>
<dbReference type="PRINTS" id="PR01438">
    <property type="entry name" value="UNVRSLSTRESS"/>
</dbReference>
<organism evidence="4 5">
    <name type="scientific">Thiocapsa roseopersicina</name>
    <dbReference type="NCBI Taxonomy" id="1058"/>
    <lineage>
        <taxon>Bacteria</taxon>
        <taxon>Pseudomonadati</taxon>
        <taxon>Pseudomonadota</taxon>
        <taxon>Gammaproteobacteria</taxon>
        <taxon>Chromatiales</taxon>
        <taxon>Chromatiaceae</taxon>
        <taxon>Thiocapsa</taxon>
    </lineage>
</organism>
<dbReference type="AlphaFoldDB" id="A0A1H2T4B3"/>
<sequence>MDNHDYQRLLLAVDFEKESEPVVARAQRLKSLLGARLFLLHVVEHVPPTMEYMPVGYAGDVAVPENLDLEEELLAIARRELDVLGERLDVPIADRLVRVGPTGRTIDEVAGELAVDLVVIGSRGRHGFLGLFGSTARSVLRNPTCDVLCVKIEEAG</sequence>
<feature type="domain" description="UspA" evidence="3">
    <location>
        <begin position="6"/>
        <end position="151"/>
    </location>
</feature>
<dbReference type="Gene3D" id="3.40.50.620">
    <property type="entry name" value="HUPs"/>
    <property type="match status" value="1"/>
</dbReference>
<dbReference type="Pfam" id="PF00582">
    <property type="entry name" value="Usp"/>
    <property type="match status" value="1"/>
</dbReference>
<keyword evidence="5" id="KW-1185">Reference proteome</keyword>
<evidence type="ECO:0000259" key="3">
    <source>
        <dbReference type="Pfam" id="PF00582"/>
    </source>
</evidence>
<evidence type="ECO:0000256" key="1">
    <source>
        <dbReference type="ARBA" id="ARBA00008791"/>
    </source>
</evidence>
<dbReference type="OrthoDB" id="9792500at2"/>
<accession>A0A1H2T4B3</accession>
<dbReference type="RefSeq" id="WP_093028893.1">
    <property type="nucleotide sequence ID" value="NZ_FNNZ01000003.1"/>
</dbReference>
<dbReference type="SUPFAM" id="SSF52402">
    <property type="entry name" value="Adenine nucleotide alpha hydrolases-like"/>
    <property type="match status" value="1"/>
</dbReference>
<evidence type="ECO:0000313" key="4">
    <source>
        <dbReference type="EMBL" id="SDW38796.1"/>
    </source>
</evidence>
<dbReference type="InterPro" id="IPR014729">
    <property type="entry name" value="Rossmann-like_a/b/a_fold"/>
</dbReference>
<dbReference type="Proteomes" id="UP000198816">
    <property type="component" value="Unassembled WGS sequence"/>
</dbReference>
<evidence type="ECO:0000313" key="5">
    <source>
        <dbReference type="Proteomes" id="UP000198816"/>
    </source>
</evidence>
<comment type="subcellular location">
    <subcellularLocation>
        <location evidence="2">Cytoplasm</location>
    </subcellularLocation>
</comment>
<reference evidence="5" key="1">
    <citation type="submission" date="2016-10" db="EMBL/GenBank/DDBJ databases">
        <authorList>
            <person name="Varghese N."/>
            <person name="Submissions S."/>
        </authorList>
    </citation>
    <scope>NUCLEOTIDE SEQUENCE [LARGE SCALE GENOMIC DNA]</scope>
    <source>
        <strain evidence="5">DSM 217</strain>
    </source>
</reference>
<dbReference type="PIRSF" id="PIRSF006276">
    <property type="entry name" value="UspA"/>
    <property type="match status" value="1"/>
</dbReference>